<keyword evidence="10" id="KW-0812">Transmembrane</keyword>
<keyword evidence="10" id="KW-1133">Transmembrane helix</keyword>
<sequence length="259" mass="27875">MSPLRFLVAAALLADIPKTLAQKATTWTLTNLDSYSAGRACMRDCLYYIGNRNGCDYTDNCLCRIDLQPQLTGYLSTCISTSCGYTRDISSGVSIYQSYCSGKADEPEPVVTPVATQEIIETTIIERITQGITATTTETSLATVVVNAVTTITSFTGTTTIRVPSSLTRIEYQTFTAVFNSTDTLKQTLEMWGVGGEKGLTLQGKLAVGMGVGMGVFLVAFLVTLCCCLSRRSEVMRRNRVPGLGGNDGWPDGTMGSKN</sequence>
<protein>
    <recommendedName>
        <fullName evidence="12">CFEM domain-containing protein</fullName>
    </recommendedName>
</protein>
<dbReference type="Pfam" id="PF05730">
    <property type="entry name" value="CFEM"/>
    <property type="match status" value="1"/>
</dbReference>
<evidence type="ECO:0000313" key="13">
    <source>
        <dbReference type="EMBL" id="KAK6337201.1"/>
    </source>
</evidence>
<accession>A0AAN8N0K1</accession>
<dbReference type="InterPro" id="IPR008427">
    <property type="entry name" value="Extracellular_membr_CFEM_dom"/>
</dbReference>
<evidence type="ECO:0000256" key="2">
    <source>
        <dbReference type="ARBA" id="ARBA00004613"/>
    </source>
</evidence>
<evidence type="ECO:0000313" key="14">
    <source>
        <dbReference type="Proteomes" id="UP001313282"/>
    </source>
</evidence>
<keyword evidence="10" id="KW-0472">Membrane</keyword>
<feature type="domain" description="CFEM" evidence="12">
    <location>
        <begin position="40"/>
        <end position="101"/>
    </location>
</feature>
<evidence type="ECO:0000256" key="1">
    <source>
        <dbReference type="ARBA" id="ARBA00004589"/>
    </source>
</evidence>
<feature type="chain" id="PRO_5043029879" description="CFEM domain-containing protein" evidence="11">
    <location>
        <begin position="22"/>
        <end position="259"/>
    </location>
</feature>
<keyword evidence="6 11" id="KW-0732">Signal</keyword>
<evidence type="ECO:0000256" key="4">
    <source>
        <dbReference type="ARBA" id="ARBA00022525"/>
    </source>
</evidence>
<keyword evidence="4" id="KW-0964">Secreted</keyword>
<organism evidence="13 14">
    <name type="scientific">Orbilia javanica</name>
    <dbReference type="NCBI Taxonomy" id="47235"/>
    <lineage>
        <taxon>Eukaryota</taxon>
        <taxon>Fungi</taxon>
        <taxon>Dikarya</taxon>
        <taxon>Ascomycota</taxon>
        <taxon>Pezizomycotina</taxon>
        <taxon>Orbiliomycetes</taxon>
        <taxon>Orbiliales</taxon>
        <taxon>Orbiliaceae</taxon>
        <taxon>Orbilia</taxon>
    </lineage>
</organism>
<feature type="signal peptide" evidence="11">
    <location>
        <begin position="1"/>
        <end position="21"/>
    </location>
</feature>
<reference evidence="13 14" key="1">
    <citation type="submission" date="2019-10" db="EMBL/GenBank/DDBJ databases">
        <authorList>
            <person name="Palmer J.M."/>
        </authorList>
    </citation>
    <scope>NUCLEOTIDE SEQUENCE [LARGE SCALE GENOMIC DNA]</scope>
    <source>
        <strain evidence="13 14">TWF718</strain>
    </source>
</reference>
<name>A0AAN8N0K1_9PEZI</name>
<evidence type="ECO:0000256" key="11">
    <source>
        <dbReference type="SAM" id="SignalP"/>
    </source>
</evidence>
<evidence type="ECO:0000256" key="7">
    <source>
        <dbReference type="ARBA" id="ARBA00023157"/>
    </source>
</evidence>
<keyword evidence="5" id="KW-0325">Glycoprotein</keyword>
<evidence type="ECO:0000256" key="9">
    <source>
        <dbReference type="SAM" id="MobiDB-lite"/>
    </source>
</evidence>
<evidence type="ECO:0000256" key="10">
    <source>
        <dbReference type="SAM" id="Phobius"/>
    </source>
</evidence>
<dbReference type="AlphaFoldDB" id="A0AAN8N0K1"/>
<feature type="transmembrane region" description="Helical" evidence="10">
    <location>
        <begin position="206"/>
        <end position="230"/>
    </location>
</feature>
<dbReference type="GO" id="GO:0098552">
    <property type="term" value="C:side of membrane"/>
    <property type="evidence" value="ECO:0007669"/>
    <property type="project" value="UniProtKB-KW"/>
</dbReference>
<gene>
    <name evidence="13" type="ORF">TWF718_009983</name>
</gene>
<dbReference type="EMBL" id="JAVHNR010000007">
    <property type="protein sequence ID" value="KAK6337201.1"/>
    <property type="molecule type" value="Genomic_DNA"/>
</dbReference>
<keyword evidence="5" id="KW-0336">GPI-anchor</keyword>
<comment type="subcellular location">
    <subcellularLocation>
        <location evidence="1">Membrane</location>
        <topology evidence="1">Lipid-anchor</topology>
        <topology evidence="1">GPI-anchor</topology>
    </subcellularLocation>
    <subcellularLocation>
        <location evidence="2">Secreted</location>
    </subcellularLocation>
</comment>
<keyword evidence="8" id="KW-0449">Lipoprotein</keyword>
<keyword evidence="7" id="KW-1015">Disulfide bond</keyword>
<dbReference type="Proteomes" id="UP001313282">
    <property type="component" value="Unassembled WGS sequence"/>
</dbReference>
<evidence type="ECO:0000259" key="12">
    <source>
        <dbReference type="Pfam" id="PF05730"/>
    </source>
</evidence>
<evidence type="ECO:0000256" key="6">
    <source>
        <dbReference type="ARBA" id="ARBA00022729"/>
    </source>
</evidence>
<evidence type="ECO:0000256" key="5">
    <source>
        <dbReference type="ARBA" id="ARBA00022622"/>
    </source>
</evidence>
<proteinExistence type="inferred from homology"/>
<feature type="region of interest" description="Disordered" evidence="9">
    <location>
        <begin position="240"/>
        <end position="259"/>
    </location>
</feature>
<comment type="similarity">
    <text evidence="3">Belongs to the RBT5 family.</text>
</comment>
<keyword evidence="14" id="KW-1185">Reference proteome</keyword>
<dbReference type="GO" id="GO:0005576">
    <property type="term" value="C:extracellular region"/>
    <property type="evidence" value="ECO:0007669"/>
    <property type="project" value="UniProtKB-SubCell"/>
</dbReference>
<evidence type="ECO:0000256" key="3">
    <source>
        <dbReference type="ARBA" id="ARBA00010031"/>
    </source>
</evidence>
<comment type="caution">
    <text evidence="13">The sequence shown here is derived from an EMBL/GenBank/DDBJ whole genome shotgun (WGS) entry which is preliminary data.</text>
</comment>
<evidence type="ECO:0000256" key="8">
    <source>
        <dbReference type="ARBA" id="ARBA00023288"/>
    </source>
</evidence>